<gene>
    <name evidence="1" type="ORF">PIB30_071400</name>
</gene>
<comment type="caution">
    <text evidence="1">The sequence shown here is derived from an EMBL/GenBank/DDBJ whole genome shotgun (WGS) entry which is preliminary data.</text>
</comment>
<proteinExistence type="predicted"/>
<organism evidence="1 2">
    <name type="scientific">Stylosanthes scabra</name>
    <dbReference type="NCBI Taxonomy" id="79078"/>
    <lineage>
        <taxon>Eukaryota</taxon>
        <taxon>Viridiplantae</taxon>
        <taxon>Streptophyta</taxon>
        <taxon>Embryophyta</taxon>
        <taxon>Tracheophyta</taxon>
        <taxon>Spermatophyta</taxon>
        <taxon>Magnoliopsida</taxon>
        <taxon>eudicotyledons</taxon>
        <taxon>Gunneridae</taxon>
        <taxon>Pentapetalae</taxon>
        <taxon>rosids</taxon>
        <taxon>fabids</taxon>
        <taxon>Fabales</taxon>
        <taxon>Fabaceae</taxon>
        <taxon>Papilionoideae</taxon>
        <taxon>50 kb inversion clade</taxon>
        <taxon>dalbergioids sensu lato</taxon>
        <taxon>Dalbergieae</taxon>
        <taxon>Pterocarpus clade</taxon>
        <taxon>Stylosanthes</taxon>
    </lineage>
</organism>
<dbReference type="Proteomes" id="UP001341840">
    <property type="component" value="Unassembled WGS sequence"/>
</dbReference>
<keyword evidence="2" id="KW-1185">Reference proteome</keyword>
<reference evidence="1 2" key="1">
    <citation type="journal article" date="2023" name="Plants (Basel)">
        <title>Bridging the Gap: Combining Genomics and Transcriptomics Approaches to Understand Stylosanthes scabra, an Orphan Legume from the Brazilian Caatinga.</title>
        <authorList>
            <person name="Ferreira-Neto J.R.C."/>
            <person name="da Silva M.D."/>
            <person name="Binneck E."/>
            <person name="de Melo N.F."/>
            <person name="da Silva R.H."/>
            <person name="de Melo A.L.T.M."/>
            <person name="Pandolfi V."/>
            <person name="Bustamante F.O."/>
            <person name="Brasileiro-Vidal A.C."/>
            <person name="Benko-Iseppon A.M."/>
        </authorList>
    </citation>
    <scope>NUCLEOTIDE SEQUENCE [LARGE SCALE GENOMIC DNA]</scope>
    <source>
        <tissue evidence="1">Leaves</tissue>
    </source>
</reference>
<sequence length="115" mass="13530">MRENWARVGWRIGLNQFFRRSRQLPDAITFDPELRLTHGLQPREALVALFLSITHATYCTFWSLMIDAHKLGYLRCQLLVIWRLEWTNGAENGGYMCLDARWRDQGSRMCIELGV</sequence>
<evidence type="ECO:0000313" key="2">
    <source>
        <dbReference type="Proteomes" id="UP001341840"/>
    </source>
</evidence>
<evidence type="ECO:0000313" key="1">
    <source>
        <dbReference type="EMBL" id="MED6162537.1"/>
    </source>
</evidence>
<accession>A0ABU6UPF3</accession>
<dbReference type="EMBL" id="JASCZI010121653">
    <property type="protein sequence ID" value="MED6162537.1"/>
    <property type="molecule type" value="Genomic_DNA"/>
</dbReference>
<protein>
    <submittedName>
        <fullName evidence="1">Uncharacterized protein</fullName>
    </submittedName>
</protein>
<name>A0ABU6UPF3_9FABA</name>